<dbReference type="Proteomes" id="UP000198893">
    <property type="component" value="Unassembled WGS sequence"/>
</dbReference>
<sequence>MAKRKTFEAILNTEFRWPSPGDRPFSVADDPFDNANIADDGFARLTLMTEGYKKAADLMVEASANDRFARDTLVFPVIFNYRHFLELSLKCQLAKFGPDAGIGPNWTSHDLAKLWAEFLAMLDHFGTDDPDEVDPVVEAIVLEFAKIDPGSYSYRYPVDRKGDAVPVAYSDLHLPTLADVMQGVAGYFKGCDGYLSDLVGASPY</sequence>
<evidence type="ECO:0008006" key="3">
    <source>
        <dbReference type="Google" id="ProtNLM"/>
    </source>
</evidence>
<name>A0A1H8WF79_9RHOB</name>
<dbReference type="AlphaFoldDB" id="A0A1H8WF79"/>
<dbReference type="STRING" id="569882.SAMN04490248_1572"/>
<protein>
    <recommendedName>
        <fullName evidence="3">HEPN domain-containing protein</fullName>
    </recommendedName>
</protein>
<proteinExistence type="predicted"/>
<gene>
    <name evidence="1" type="ORF">SAMN04490248_1572</name>
</gene>
<evidence type="ECO:0000313" key="2">
    <source>
        <dbReference type="Proteomes" id="UP000198893"/>
    </source>
</evidence>
<accession>A0A1H8WF79</accession>
<reference evidence="1 2" key="1">
    <citation type="submission" date="2016-10" db="EMBL/GenBank/DDBJ databases">
        <authorList>
            <person name="de Groot N.N."/>
        </authorList>
    </citation>
    <scope>NUCLEOTIDE SEQUENCE [LARGE SCALE GENOMIC DNA]</scope>
    <source>
        <strain evidence="1 2">DSM 27842</strain>
    </source>
</reference>
<keyword evidence="2" id="KW-1185">Reference proteome</keyword>
<dbReference type="RefSeq" id="WP_245729570.1">
    <property type="nucleotide sequence ID" value="NZ_FODS01000057.1"/>
</dbReference>
<dbReference type="EMBL" id="FODS01000057">
    <property type="protein sequence ID" value="SEP25768.1"/>
    <property type="molecule type" value="Genomic_DNA"/>
</dbReference>
<organism evidence="1 2">
    <name type="scientific">Salinihabitans flavidus</name>
    <dbReference type="NCBI Taxonomy" id="569882"/>
    <lineage>
        <taxon>Bacteria</taxon>
        <taxon>Pseudomonadati</taxon>
        <taxon>Pseudomonadota</taxon>
        <taxon>Alphaproteobacteria</taxon>
        <taxon>Rhodobacterales</taxon>
        <taxon>Roseobacteraceae</taxon>
        <taxon>Salinihabitans</taxon>
    </lineage>
</organism>
<evidence type="ECO:0000313" key="1">
    <source>
        <dbReference type="EMBL" id="SEP25768.1"/>
    </source>
</evidence>